<gene>
    <name evidence="2" type="ORF">GPLA_1707</name>
</gene>
<dbReference type="InterPro" id="IPR046668">
    <property type="entry name" value="DUF6538"/>
</dbReference>
<evidence type="ECO:0000259" key="1">
    <source>
        <dbReference type="Pfam" id="PF20172"/>
    </source>
</evidence>
<dbReference type="AlphaFoldDB" id="K6Z8X1"/>
<organism evidence="2 3">
    <name type="scientific">Paraglaciecola polaris LMG 21857</name>
    <dbReference type="NCBI Taxonomy" id="1129793"/>
    <lineage>
        <taxon>Bacteria</taxon>
        <taxon>Pseudomonadati</taxon>
        <taxon>Pseudomonadota</taxon>
        <taxon>Gammaproteobacteria</taxon>
        <taxon>Alteromonadales</taxon>
        <taxon>Alteromonadaceae</taxon>
        <taxon>Paraglaciecola</taxon>
    </lineage>
</organism>
<dbReference type="RefSeq" id="WP_007104408.1">
    <property type="nucleotide sequence ID" value="NZ_BAER01000043.1"/>
</dbReference>
<comment type="caution">
    <text evidence="2">The sequence shown here is derived from an EMBL/GenBank/DDBJ whole genome shotgun (WGS) entry which is preliminary data.</text>
</comment>
<dbReference type="Proteomes" id="UP000006322">
    <property type="component" value="Unassembled WGS sequence"/>
</dbReference>
<evidence type="ECO:0000313" key="2">
    <source>
        <dbReference type="EMBL" id="GAC32621.1"/>
    </source>
</evidence>
<feature type="domain" description="DUF6538" evidence="1">
    <location>
        <begin position="9"/>
        <end position="61"/>
    </location>
</feature>
<accession>K6Z8X1</accession>
<reference evidence="3" key="1">
    <citation type="journal article" date="2014" name="Environ. Microbiol.">
        <title>Comparative genomics of the marine bacterial genus Glaciecola reveals the high degree of genomic diversity and genomic characteristic for cold adaptation.</title>
        <authorList>
            <person name="Qin Q.L."/>
            <person name="Xie B.B."/>
            <person name="Yu Y."/>
            <person name="Shu Y.L."/>
            <person name="Rong J.C."/>
            <person name="Zhang Y.J."/>
            <person name="Zhao D.L."/>
            <person name="Chen X.L."/>
            <person name="Zhang X.Y."/>
            <person name="Chen B."/>
            <person name="Zhou B.C."/>
            <person name="Zhang Y.Z."/>
        </authorList>
    </citation>
    <scope>NUCLEOTIDE SEQUENCE [LARGE SCALE GENOMIC DNA]</scope>
    <source>
        <strain evidence="3">LMG 21857</strain>
    </source>
</reference>
<proteinExistence type="predicted"/>
<keyword evidence="3" id="KW-1185">Reference proteome</keyword>
<sequence>MSSPFKHPKSGIYYLRKGVPKRLVPIIGKAVFKQSLNTKDLREAKSLIIPLLADVDNQIRLAELQLTDDSSQELSLRDCQIIANRWYG</sequence>
<name>K6Z8X1_9ALTE</name>
<dbReference type="STRING" id="1129793.GPLA_1707"/>
<dbReference type="EMBL" id="BAER01000043">
    <property type="protein sequence ID" value="GAC32621.1"/>
    <property type="molecule type" value="Genomic_DNA"/>
</dbReference>
<dbReference type="Pfam" id="PF20172">
    <property type="entry name" value="DUF6538"/>
    <property type="match status" value="1"/>
</dbReference>
<protein>
    <recommendedName>
        <fullName evidence="1">DUF6538 domain-containing protein</fullName>
    </recommendedName>
</protein>
<evidence type="ECO:0000313" key="3">
    <source>
        <dbReference type="Proteomes" id="UP000006322"/>
    </source>
</evidence>